<comment type="caution">
    <text evidence="2">The sequence shown here is derived from an EMBL/GenBank/DDBJ whole genome shotgun (WGS) entry which is preliminary data.</text>
</comment>
<gene>
    <name evidence="2" type="ORF">AVEN_274233_1</name>
</gene>
<organism evidence="2 3">
    <name type="scientific">Araneus ventricosus</name>
    <name type="common">Orbweaver spider</name>
    <name type="synonym">Epeira ventricosa</name>
    <dbReference type="NCBI Taxonomy" id="182803"/>
    <lineage>
        <taxon>Eukaryota</taxon>
        <taxon>Metazoa</taxon>
        <taxon>Ecdysozoa</taxon>
        <taxon>Arthropoda</taxon>
        <taxon>Chelicerata</taxon>
        <taxon>Arachnida</taxon>
        <taxon>Araneae</taxon>
        <taxon>Araneomorphae</taxon>
        <taxon>Entelegynae</taxon>
        <taxon>Araneoidea</taxon>
        <taxon>Araneidae</taxon>
        <taxon>Araneus</taxon>
    </lineage>
</organism>
<evidence type="ECO:0000313" key="3">
    <source>
        <dbReference type="Proteomes" id="UP000499080"/>
    </source>
</evidence>
<accession>A0A4Y2G494</accession>
<feature type="compositionally biased region" description="Polar residues" evidence="1">
    <location>
        <begin position="36"/>
        <end position="48"/>
    </location>
</feature>
<reference evidence="2 3" key="1">
    <citation type="journal article" date="2019" name="Sci. Rep.">
        <title>Orb-weaving spider Araneus ventricosus genome elucidates the spidroin gene catalogue.</title>
        <authorList>
            <person name="Kono N."/>
            <person name="Nakamura H."/>
            <person name="Ohtoshi R."/>
            <person name="Moran D.A.P."/>
            <person name="Shinohara A."/>
            <person name="Yoshida Y."/>
            <person name="Fujiwara M."/>
            <person name="Mori M."/>
            <person name="Tomita M."/>
            <person name="Arakawa K."/>
        </authorList>
    </citation>
    <scope>NUCLEOTIDE SEQUENCE [LARGE SCALE GENOMIC DNA]</scope>
</reference>
<name>A0A4Y2G494_ARAVE</name>
<evidence type="ECO:0000313" key="2">
    <source>
        <dbReference type="EMBL" id="GBM48520.1"/>
    </source>
</evidence>
<evidence type="ECO:0000256" key="1">
    <source>
        <dbReference type="SAM" id="MobiDB-lite"/>
    </source>
</evidence>
<dbReference type="OrthoDB" id="7999644at2759"/>
<dbReference type="EMBL" id="BGPR01001218">
    <property type="protein sequence ID" value="GBM48520.1"/>
    <property type="molecule type" value="Genomic_DNA"/>
</dbReference>
<proteinExistence type="predicted"/>
<dbReference type="Proteomes" id="UP000499080">
    <property type="component" value="Unassembled WGS sequence"/>
</dbReference>
<protein>
    <submittedName>
        <fullName evidence="2">Uncharacterized protein</fullName>
    </submittedName>
</protein>
<feature type="region of interest" description="Disordered" evidence="1">
    <location>
        <begin position="29"/>
        <end position="48"/>
    </location>
</feature>
<keyword evidence="3" id="KW-1185">Reference proteome</keyword>
<sequence length="341" mass="39952">MRSHLPVPLKKEVNNIIDLLRRRIATADKKEEGTEAKTQFNSSQVLSLPQSLEGTNAHQSVDKPGQNELAASRSQMKLSYAEAAKLNNKRKKPTLLLYPSEENDKEIVEILTEELKVDSTNFRFKNVRKIQNKGLTIVWDKQQQLEKLRETILSNDILKKKYFFKITWEEISESYNIRPANDTTNEDVQIALKAYSNWGEDLRLRFKMRGRKEGKSHWVLEAPCEAFFNLRRLRKIPIKWAMYQMKEFLHIKRCWTCQAYGHTANSEECKFTTPFYGCCGLRHNTRNCKNDELYCINCAESNRNRGTNYKIRHRAIDSHCPCYNKEATSYKKKQNKGLFLV</sequence>
<dbReference type="AlphaFoldDB" id="A0A4Y2G494"/>